<reference evidence="8" key="2">
    <citation type="submission" date="2020-09" db="EMBL/GenBank/DDBJ databases">
        <authorList>
            <person name="Sun Q."/>
            <person name="Zhou Y."/>
        </authorList>
    </citation>
    <scope>NUCLEOTIDE SEQUENCE</scope>
    <source>
        <strain evidence="8">CGMCC 1.12754</strain>
    </source>
</reference>
<accession>A0A917HHB7</accession>
<protein>
    <submittedName>
        <fullName evidence="8">SacPA operon antiterminator</fullName>
    </submittedName>
</protein>
<comment type="similarity">
    <text evidence="6">Belongs to the transcriptional antiterminator BglG family.</text>
</comment>
<dbReference type="SUPFAM" id="SSF50151">
    <property type="entry name" value="SacY-like RNA-binding domain"/>
    <property type="match status" value="1"/>
</dbReference>
<proteinExistence type="inferred from homology"/>
<keyword evidence="4" id="KW-0010">Activator</keyword>
<feature type="domain" description="PRD" evidence="7">
    <location>
        <begin position="62"/>
        <end position="167"/>
    </location>
</feature>
<dbReference type="Pfam" id="PF03123">
    <property type="entry name" value="CAT_RBD"/>
    <property type="match status" value="1"/>
</dbReference>
<evidence type="ECO:0000256" key="4">
    <source>
        <dbReference type="ARBA" id="ARBA00023159"/>
    </source>
</evidence>
<evidence type="ECO:0000256" key="3">
    <source>
        <dbReference type="ARBA" id="ARBA00023015"/>
    </source>
</evidence>
<dbReference type="InterPro" id="IPR036634">
    <property type="entry name" value="PRD_sf"/>
</dbReference>
<dbReference type="InterPro" id="IPR050661">
    <property type="entry name" value="BglG_antiterminators"/>
</dbReference>
<dbReference type="Pfam" id="PF00874">
    <property type="entry name" value="PRD"/>
    <property type="match status" value="2"/>
</dbReference>
<gene>
    <name evidence="8" type="primary">sacT</name>
    <name evidence="8" type="ORF">GCM10011398_26140</name>
</gene>
<dbReference type="InterPro" id="IPR011608">
    <property type="entry name" value="PRD"/>
</dbReference>
<dbReference type="InterPro" id="IPR036650">
    <property type="entry name" value="CAT_RNA-bd_dom_sf"/>
</dbReference>
<comment type="caution">
    <text evidence="8">The sequence shown here is derived from an EMBL/GenBank/DDBJ whole genome shotgun (WGS) entry which is preliminary data.</text>
</comment>
<dbReference type="SUPFAM" id="SSF63520">
    <property type="entry name" value="PTS-regulatory domain, PRD"/>
    <property type="match status" value="2"/>
</dbReference>
<sequence length="273" mass="31802">MKITKVLNNNAVIVLDKEQQEQIAIGPGVGFEKGKNDIVNSNKIEKLFVLKENEKLQQLLLQIPEEHFTLSKEIIMYAEKRLDTKLNDHLLLALTDHISFAIEREKQGIHVKNKLLQEIKILYSAEFDIGLWAIQHIKDQIHTEMPIDEAAFIALHIHTMKIKGGDLHETVRQTAIVRDMVETIKDHLQINLEEDDISYERLITHLRFALTRVNHYEVHSMDGEMLEMIKRKFKVSFQCALEVSKKLSRTHGVELPEEELGYITLHIERLRQH</sequence>
<dbReference type="PROSITE" id="PS00654">
    <property type="entry name" value="PRD_1"/>
    <property type="match status" value="1"/>
</dbReference>
<name>A0A917HHB7_9BACI</name>
<evidence type="ECO:0000256" key="2">
    <source>
        <dbReference type="ARBA" id="ARBA00022884"/>
    </source>
</evidence>
<dbReference type="SMART" id="SM01061">
    <property type="entry name" value="CAT_RBD"/>
    <property type="match status" value="1"/>
</dbReference>
<keyword evidence="3" id="KW-0805">Transcription regulation</keyword>
<evidence type="ECO:0000256" key="6">
    <source>
        <dbReference type="ARBA" id="ARBA00038510"/>
    </source>
</evidence>
<dbReference type="PROSITE" id="PS51372">
    <property type="entry name" value="PRD_2"/>
    <property type="match status" value="2"/>
</dbReference>
<dbReference type="AlphaFoldDB" id="A0A917HHB7"/>
<dbReference type="Gene3D" id="1.10.1790.10">
    <property type="entry name" value="PRD domain"/>
    <property type="match status" value="2"/>
</dbReference>
<dbReference type="RefSeq" id="WP_188455827.1">
    <property type="nucleotide sequence ID" value="NZ_BMFR01000011.1"/>
</dbReference>
<evidence type="ECO:0000259" key="7">
    <source>
        <dbReference type="PROSITE" id="PS51372"/>
    </source>
</evidence>
<dbReference type="Gene3D" id="2.30.24.10">
    <property type="entry name" value="CAT RNA-binding domain"/>
    <property type="match status" value="1"/>
</dbReference>
<evidence type="ECO:0000313" key="8">
    <source>
        <dbReference type="EMBL" id="GGG79577.1"/>
    </source>
</evidence>
<dbReference type="InterPro" id="IPR001550">
    <property type="entry name" value="Transcrpt_antitermin_CS"/>
</dbReference>
<evidence type="ECO:0000256" key="5">
    <source>
        <dbReference type="ARBA" id="ARBA00023163"/>
    </source>
</evidence>
<dbReference type="PANTHER" id="PTHR30185:SF15">
    <property type="entry name" value="CRYPTIC BETA-GLUCOSIDE BGL OPERON ANTITERMINATOR"/>
    <property type="match status" value="1"/>
</dbReference>
<dbReference type="Proteomes" id="UP000622860">
    <property type="component" value="Unassembled WGS sequence"/>
</dbReference>
<dbReference type="GO" id="GO:0003723">
    <property type="term" value="F:RNA binding"/>
    <property type="evidence" value="ECO:0007669"/>
    <property type="project" value="UniProtKB-KW"/>
</dbReference>
<feature type="domain" description="PRD" evidence="7">
    <location>
        <begin position="168"/>
        <end position="273"/>
    </location>
</feature>
<dbReference type="EMBL" id="BMFR01000011">
    <property type="protein sequence ID" value="GGG79577.1"/>
    <property type="molecule type" value="Genomic_DNA"/>
</dbReference>
<reference evidence="8" key="1">
    <citation type="journal article" date="2014" name="Int. J. Syst. Evol. Microbiol.">
        <title>Complete genome sequence of Corynebacterium casei LMG S-19264T (=DSM 44701T), isolated from a smear-ripened cheese.</title>
        <authorList>
            <consortium name="US DOE Joint Genome Institute (JGI-PGF)"/>
            <person name="Walter F."/>
            <person name="Albersmeier A."/>
            <person name="Kalinowski J."/>
            <person name="Ruckert C."/>
        </authorList>
    </citation>
    <scope>NUCLEOTIDE SEQUENCE</scope>
    <source>
        <strain evidence="8">CGMCC 1.12754</strain>
    </source>
</reference>
<keyword evidence="2" id="KW-0694">RNA-binding</keyword>
<keyword evidence="1" id="KW-0677">Repeat</keyword>
<keyword evidence="5" id="KW-0804">Transcription</keyword>
<dbReference type="InterPro" id="IPR004341">
    <property type="entry name" value="CAT_RNA-bd_dom"/>
</dbReference>
<evidence type="ECO:0000256" key="1">
    <source>
        <dbReference type="ARBA" id="ARBA00022737"/>
    </source>
</evidence>
<dbReference type="PANTHER" id="PTHR30185">
    <property type="entry name" value="CRYPTIC BETA-GLUCOSIDE BGL OPERON ANTITERMINATOR"/>
    <property type="match status" value="1"/>
</dbReference>
<evidence type="ECO:0000313" key="9">
    <source>
        <dbReference type="Proteomes" id="UP000622860"/>
    </source>
</evidence>
<organism evidence="8 9">
    <name type="scientific">Virgibacillus oceani</name>
    <dbReference type="NCBI Taxonomy" id="1479511"/>
    <lineage>
        <taxon>Bacteria</taxon>
        <taxon>Bacillati</taxon>
        <taxon>Bacillota</taxon>
        <taxon>Bacilli</taxon>
        <taxon>Bacillales</taxon>
        <taxon>Bacillaceae</taxon>
        <taxon>Virgibacillus</taxon>
    </lineage>
</organism>
<keyword evidence="9" id="KW-1185">Reference proteome</keyword>
<dbReference type="GO" id="GO:0045893">
    <property type="term" value="P:positive regulation of DNA-templated transcription"/>
    <property type="evidence" value="ECO:0007669"/>
    <property type="project" value="InterPro"/>
</dbReference>